<evidence type="ECO:0000313" key="4">
    <source>
        <dbReference type="EMBL" id="AXI77620.1"/>
    </source>
</evidence>
<evidence type="ECO:0000256" key="1">
    <source>
        <dbReference type="SAM" id="MobiDB-lite"/>
    </source>
</evidence>
<dbReference type="SUPFAM" id="SSF51445">
    <property type="entry name" value="(Trans)glycosidases"/>
    <property type="match status" value="1"/>
</dbReference>
<dbReference type="KEGG" id="stri:C7M71_009365"/>
<dbReference type="RefSeq" id="WP_111491953.1">
    <property type="nucleotide sequence ID" value="NZ_CP031264.1"/>
</dbReference>
<feature type="domain" description="Rv2525c-like glycoside hydrolase-like" evidence="3">
    <location>
        <begin position="76"/>
        <end position="281"/>
    </location>
</feature>
<evidence type="ECO:0000259" key="3">
    <source>
        <dbReference type="Pfam" id="PF08924"/>
    </source>
</evidence>
<dbReference type="Pfam" id="PF08924">
    <property type="entry name" value="Rv2525c_GlyHyd-like"/>
    <property type="match status" value="1"/>
</dbReference>
<name>A0A345SV65_9ACTN</name>
<dbReference type="PROSITE" id="PS51318">
    <property type="entry name" value="TAT"/>
    <property type="match status" value="1"/>
</dbReference>
<dbReference type="OrthoDB" id="5171321at2"/>
<keyword evidence="5" id="KW-1185">Reference proteome</keyword>
<dbReference type="InterPro" id="IPR006311">
    <property type="entry name" value="TAT_signal"/>
</dbReference>
<gene>
    <name evidence="4" type="ORF">C7M71_009365</name>
</gene>
<protein>
    <submittedName>
        <fullName evidence="4">DUF1906 domain-containing protein</fullName>
    </submittedName>
</protein>
<reference evidence="5" key="1">
    <citation type="submission" date="2018-07" db="EMBL/GenBank/DDBJ databases">
        <title>Streptacidiphilus bronchialis DSM 106435 chromosome.</title>
        <authorList>
            <person name="Batra D."/>
            <person name="Gulvik C.A."/>
        </authorList>
    </citation>
    <scope>NUCLEOTIDE SEQUENCE [LARGE SCALE GENOMIC DNA]</scope>
    <source>
        <strain evidence="5">DSM 106435</strain>
    </source>
</reference>
<accession>A0A345SV65</accession>
<organism evidence="4 5">
    <name type="scientific">Peterkaempfera bronchialis</name>
    <dbReference type="NCBI Taxonomy" id="2126346"/>
    <lineage>
        <taxon>Bacteria</taxon>
        <taxon>Bacillati</taxon>
        <taxon>Actinomycetota</taxon>
        <taxon>Actinomycetes</taxon>
        <taxon>Kitasatosporales</taxon>
        <taxon>Streptomycetaceae</taxon>
        <taxon>Peterkaempfera</taxon>
    </lineage>
</organism>
<evidence type="ECO:0000313" key="5">
    <source>
        <dbReference type="Proteomes" id="UP000249340"/>
    </source>
</evidence>
<dbReference type="CDD" id="cd06418">
    <property type="entry name" value="GH25_BacA-like"/>
    <property type="match status" value="1"/>
</dbReference>
<dbReference type="EMBL" id="CP031264">
    <property type="protein sequence ID" value="AXI77620.1"/>
    <property type="molecule type" value="Genomic_DNA"/>
</dbReference>
<dbReference type="Gene3D" id="3.20.20.80">
    <property type="entry name" value="Glycosidases"/>
    <property type="match status" value="1"/>
</dbReference>
<feature type="chain" id="PRO_5016865311" evidence="2">
    <location>
        <begin position="33"/>
        <end position="291"/>
    </location>
</feature>
<proteinExistence type="predicted"/>
<feature type="region of interest" description="Disordered" evidence="1">
    <location>
        <begin position="35"/>
        <end position="56"/>
    </location>
</feature>
<dbReference type="InterPro" id="IPR017853">
    <property type="entry name" value="GH"/>
</dbReference>
<sequence length="291" mass="30789">MSSHRMSKRRRYVAWSVAGAAVLVGGGLTAEAATTSSSAPTAASATTSASTSRPAPSVYTGRAFDTCTAPSLSAMKAWKASKFYGAAAVYVGGKNRGCAQPQLTASWVKSVTASGWKLIPLYVGAQPPCQTSRNPERISSANAAKLGAANGADAVAKASKLGMKAGSAIYLDMEPYDISNTSCVNSVLTYIRAWDRAVHAKGYWAGFYGFKSTSAAAVANAKDRTDLPDALWYALYDKTNTTTSDFPYRPTLWTGHRRGHQYMVNSKETRGGVTLTVDRSAWDAPVAVIAK</sequence>
<dbReference type="AlphaFoldDB" id="A0A345SV65"/>
<dbReference type="Proteomes" id="UP000249340">
    <property type="component" value="Chromosome"/>
</dbReference>
<feature type="signal peptide" evidence="2">
    <location>
        <begin position="1"/>
        <end position="32"/>
    </location>
</feature>
<evidence type="ECO:0000256" key="2">
    <source>
        <dbReference type="SAM" id="SignalP"/>
    </source>
</evidence>
<dbReference type="InterPro" id="IPR015020">
    <property type="entry name" value="Rv2525c-like_Glyco_Hydro-like"/>
</dbReference>
<keyword evidence="2" id="KW-0732">Signal</keyword>